<evidence type="ECO:0000313" key="3">
    <source>
        <dbReference type="Proteomes" id="UP000826656"/>
    </source>
</evidence>
<evidence type="ECO:0000256" key="1">
    <source>
        <dbReference type="SAM" id="MobiDB-lite"/>
    </source>
</evidence>
<keyword evidence="3" id="KW-1185">Reference proteome</keyword>
<reference evidence="2 3" key="1">
    <citation type="journal article" date="2021" name="bioRxiv">
        <title>Chromosome-scale and haplotype-resolved genome assembly of a tetraploid potato cultivar.</title>
        <authorList>
            <person name="Sun H."/>
            <person name="Jiao W.-B."/>
            <person name="Krause K."/>
            <person name="Campoy J.A."/>
            <person name="Goel M."/>
            <person name="Folz-Donahue K."/>
            <person name="Kukat C."/>
            <person name="Huettel B."/>
            <person name="Schneeberger K."/>
        </authorList>
    </citation>
    <scope>NUCLEOTIDE SEQUENCE [LARGE SCALE GENOMIC DNA]</scope>
    <source>
        <strain evidence="2">SolTubOtavaFocal</strain>
        <tissue evidence="2">Leaves</tissue>
    </source>
</reference>
<evidence type="ECO:0000313" key="2">
    <source>
        <dbReference type="EMBL" id="KAH0763218.1"/>
    </source>
</evidence>
<feature type="region of interest" description="Disordered" evidence="1">
    <location>
        <begin position="1"/>
        <end position="42"/>
    </location>
</feature>
<proteinExistence type="predicted"/>
<dbReference type="EMBL" id="JAIVGD010000013">
    <property type="protein sequence ID" value="KAH0763218.1"/>
    <property type="molecule type" value="Genomic_DNA"/>
</dbReference>
<dbReference type="Proteomes" id="UP000826656">
    <property type="component" value="Unassembled WGS sequence"/>
</dbReference>
<gene>
    <name evidence="2" type="ORF">KY290_019291</name>
</gene>
<sequence length="110" mass="12672">MASEIGRGRREASEVGRGRREASERGKRVGENPPGAKCQHPPLQLRNARLSYKISSFFQPKNDTTPSPLRPVLRRNSSRGNSPSLRCELSETANPKFWHFNYEMMNWFRL</sequence>
<feature type="compositionally biased region" description="Basic and acidic residues" evidence="1">
    <location>
        <begin position="1"/>
        <end position="30"/>
    </location>
</feature>
<organism evidence="2 3">
    <name type="scientific">Solanum tuberosum</name>
    <name type="common">Potato</name>
    <dbReference type="NCBI Taxonomy" id="4113"/>
    <lineage>
        <taxon>Eukaryota</taxon>
        <taxon>Viridiplantae</taxon>
        <taxon>Streptophyta</taxon>
        <taxon>Embryophyta</taxon>
        <taxon>Tracheophyta</taxon>
        <taxon>Spermatophyta</taxon>
        <taxon>Magnoliopsida</taxon>
        <taxon>eudicotyledons</taxon>
        <taxon>Gunneridae</taxon>
        <taxon>Pentapetalae</taxon>
        <taxon>asterids</taxon>
        <taxon>lamiids</taxon>
        <taxon>Solanales</taxon>
        <taxon>Solanaceae</taxon>
        <taxon>Solanoideae</taxon>
        <taxon>Solaneae</taxon>
        <taxon>Solanum</taxon>
    </lineage>
</organism>
<name>A0ABQ7VGL9_SOLTU</name>
<feature type="region of interest" description="Disordered" evidence="1">
    <location>
        <begin position="58"/>
        <end position="87"/>
    </location>
</feature>
<protein>
    <submittedName>
        <fullName evidence="2">Uncharacterized protein</fullName>
    </submittedName>
</protein>
<feature type="compositionally biased region" description="Polar residues" evidence="1">
    <location>
        <begin position="58"/>
        <end position="67"/>
    </location>
</feature>
<comment type="caution">
    <text evidence="2">The sequence shown here is derived from an EMBL/GenBank/DDBJ whole genome shotgun (WGS) entry which is preliminary data.</text>
</comment>
<accession>A0ABQ7VGL9</accession>